<sequence>MILHKPCINEPEIGIVSFEYFELLFEFRRSPSIVGIEERHVLAVGGIDTRVSGLRCTPVFGVPKQSYSVAMSVDNWFKIRVRGVVDDDYLDVINCLLIHTL</sequence>
<gene>
    <name evidence="1" type="ORF">C485_08132</name>
</gene>
<evidence type="ECO:0000313" key="2">
    <source>
        <dbReference type="Proteomes" id="UP000011511"/>
    </source>
</evidence>
<dbReference type="AlphaFoldDB" id="L9ZKI0"/>
<dbReference type="PATRIC" id="fig|1227494.3.peg.1620"/>
<keyword evidence="2" id="KW-1185">Reference proteome</keyword>
<comment type="caution">
    <text evidence="1">The sequence shown here is derived from an EMBL/GenBank/DDBJ whole genome shotgun (WGS) entry which is preliminary data.</text>
</comment>
<evidence type="ECO:0000313" key="1">
    <source>
        <dbReference type="EMBL" id="ELY86869.1"/>
    </source>
</evidence>
<dbReference type="EMBL" id="AOIK01000025">
    <property type="protein sequence ID" value="ELY86869.1"/>
    <property type="molecule type" value="Genomic_DNA"/>
</dbReference>
<dbReference type="Proteomes" id="UP000011511">
    <property type="component" value="Unassembled WGS sequence"/>
</dbReference>
<organism evidence="1 2">
    <name type="scientific">Natrinema altunense (strain JCM 12890 / CGMCC 1.3731 / AJ2)</name>
    <dbReference type="NCBI Taxonomy" id="1227494"/>
    <lineage>
        <taxon>Archaea</taxon>
        <taxon>Methanobacteriati</taxon>
        <taxon>Methanobacteriota</taxon>
        <taxon>Stenosarchaea group</taxon>
        <taxon>Halobacteria</taxon>
        <taxon>Halobacteriales</taxon>
        <taxon>Natrialbaceae</taxon>
        <taxon>Natrinema</taxon>
    </lineage>
</organism>
<protein>
    <submittedName>
        <fullName evidence="1">Uncharacterized protein</fullName>
    </submittedName>
</protein>
<proteinExistence type="predicted"/>
<name>L9ZKI0_NATA2</name>
<reference evidence="1 2" key="1">
    <citation type="journal article" date="2014" name="PLoS Genet.">
        <title>Phylogenetically driven sequencing of extremely halophilic archaea reveals strategies for static and dynamic osmo-response.</title>
        <authorList>
            <person name="Becker E.A."/>
            <person name="Seitzer P.M."/>
            <person name="Tritt A."/>
            <person name="Larsen D."/>
            <person name="Krusor M."/>
            <person name="Yao A.I."/>
            <person name="Wu D."/>
            <person name="Madern D."/>
            <person name="Eisen J.A."/>
            <person name="Darling A.E."/>
            <person name="Facciotti M.T."/>
        </authorList>
    </citation>
    <scope>NUCLEOTIDE SEQUENCE [LARGE SCALE GENOMIC DNA]</scope>
    <source>
        <strain evidence="1 2">JCM 12890</strain>
    </source>
</reference>
<accession>L9ZKI0</accession>